<evidence type="ECO:0000313" key="3">
    <source>
        <dbReference type="Proteomes" id="UP000318478"/>
    </source>
</evidence>
<gene>
    <name evidence="2" type="ORF">Pla123a_43370</name>
</gene>
<dbReference type="EMBL" id="SJPO01000013">
    <property type="protein sequence ID" value="TWT66909.1"/>
    <property type="molecule type" value="Genomic_DNA"/>
</dbReference>
<dbReference type="Gene3D" id="3.40.630.30">
    <property type="match status" value="1"/>
</dbReference>
<evidence type="ECO:0000313" key="2">
    <source>
        <dbReference type="EMBL" id="TWT66909.1"/>
    </source>
</evidence>
<name>A0A5C5XWM6_9BACT</name>
<dbReference type="InterPro" id="IPR038740">
    <property type="entry name" value="BioF2-like_GNAT_dom"/>
</dbReference>
<proteinExistence type="predicted"/>
<dbReference type="Proteomes" id="UP000318478">
    <property type="component" value="Unassembled WGS sequence"/>
</dbReference>
<dbReference type="InterPro" id="IPR016181">
    <property type="entry name" value="Acyl_CoA_acyltransferase"/>
</dbReference>
<dbReference type="RefSeq" id="WP_146590828.1">
    <property type="nucleotide sequence ID" value="NZ_SJPO01000013.1"/>
</dbReference>
<evidence type="ECO:0000259" key="1">
    <source>
        <dbReference type="Pfam" id="PF13480"/>
    </source>
</evidence>
<dbReference type="SUPFAM" id="SSF55729">
    <property type="entry name" value="Acyl-CoA N-acyltransferases (Nat)"/>
    <property type="match status" value="1"/>
</dbReference>
<dbReference type="Pfam" id="PF13480">
    <property type="entry name" value="Acetyltransf_6"/>
    <property type="match status" value="1"/>
</dbReference>
<accession>A0A5C5XWM6</accession>
<comment type="caution">
    <text evidence="2">The sequence shown here is derived from an EMBL/GenBank/DDBJ whole genome shotgun (WGS) entry which is preliminary data.</text>
</comment>
<feature type="domain" description="BioF2-like acetyltransferase" evidence="1">
    <location>
        <begin position="178"/>
        <end position="325"/>
    </location>
</feature>
<keyword evidence="3" id="KW-1185">Reference proteome</keyword>
<organism evidence="2 3">
    <name type="scientific">Posidoniimonas polymericola</name>
    <dbReference type="NCBI Taxonomy" id="2528002"/>
    <lineage>
        <taxon>Bacteria</taxon>
        <taxon>Pseudomonadati</taxon>
        <taxon>Planctomycetota</taxon>
        <taxon>Planctomycetia</taxon>
        <taxon>Pirellulales</taxon>
        <taxon>Lacipirellulaceae</taxon>
        <taxon>Posidoniimonas</taxon>
    </lineage>
</organism>
<dbReference type="AlphaFoldDB" id="A0A5C5XWM6"/>
<protein>
    <recommendedName>
        <fullName evidence="1">BioF2-like acetyltransferase domain-containing protein</fullName>
    </recommendedName>
</protein>
<reference evidence="2 3" key="1">
    <citation type="submission" date="2019-02" db="EMBL/GenBank/DDBJ databases">
        <title>Deep-cultivation of Planctomycetes and their phenomic and genomic characterization uncovers novel biology.</title>
        <authorList>
            <person name="Wiegand S."/>
            <person name="Jogler M."/>
            <person name="Boedeker C."/>
            <person name="Pinto D."/>
            <person name="Vollmers J."/>
            <person name="Rivas-Marin E."/>
            <person name="Kohn T."/>
            <person name="Peeters S.H."/>
            <person name="Heuer A."/>
            <person name="Rast P."/>
            <person name="Oberbeckmann S."/>
            <person name="Bunk B."/>
            <person name="Jeske O."/>
            <person name="Meyerdierks A."/>
            <person name="Storesund J.E."/>
            <person name="Kallscheuer N."/>
            <person name="Luecker S."/>
            <person name="Lage O.M."/>
            <person name="Pohl T."/>
            <person name="Merkel B.J."/>
            <person name="Hornburger P."/>
            <person name="Mueller R.-W."/>
            <person name="Bruemmer F."/>
            <person name="Labrenz M."/>
            <person name="Spormann A.M."/>
            <person name="Op Den Camp H."/>
            <person name="Overmann J."/>
            <person name="Amann R."/>
            <person name="Jetten M.S.M."/>
            <person name="Mascher T."/>
            <person name="Medema M.H."/>
            <person name="Devos D.P."/>
            <person name="Kaster A.-K."/>
            <person name="Ovreas L."/>
            <person name="Rohde M."/>
            <person name="Galperin M.Y."/>
            <person name="Jogler C."/>
        </authorList>
    </citation>
    <scope>NUCLEOTIDE SEQUENCE [LARGE SCALE GENOMIC DNA]</scope>
    <source>
        <strain evidence="2 3">Pla123a</strain>
    </source>
</reference>
<dbReference type="OrthoDB" id="9808976at2"/>
<sequence>MNANALQISTANPLDGSLRNIWNELAGAMLFRRYEWAESWLSTFGKECEPRVAVVRDSAGEVVGIAPFCLRRMTRATKALELIGGAKACGDELSLLVRPGLEPAVVEEIAGWLVADRAAGVWDELWLTGVDGGDQVIALLEQALSDAGAHMKPIEDQSRWVCPLPSCFEDYASSLGKSSRRLLRQALKKVDDPKQNNRLRFAEDETSRQEYLEIAEQLHEMRWQGLEGGGCFSHAHFRDFIDRVTREWLQEEKLHLAVLWIDEEPAAAAISAECGGTFSIYLTGRNPRFDDRHAGWMMNFSLVRRAIKNGAHTLDMLRGDEAYKQRLGARQAPQLIYYVSGRGVRNCVRGLSYTGREQMKKWTRQWSKTEVQD</sequence>